<reference evidence="3 4" key="1">
    <citation type="submission" date="2013-07" db="EMBL/GenBank/DDBJ databases">
        <title>The Genome Sequence of Kwoniella mangroviensis CBS10435.</title>
        <authorList>
            <consortium name="The Broad Institute Genome Sequencing Platform"/>
            <person name="Cuomo C."/>
            <person name="Litvintseva A."/>
            <person name="Chen Y."/>
            <person name="Heitman J."/>
            <person name="Sun S."/>
            <person name="Springer D."/>
            <person name="Dromer F."/>
            <person name="Young S.K."/>
            <person name="Zeng Q."/>
            <person name="Gargeya S."/>
            <person name="Fitzgerald M."/>
            <person name="Abouelleil A."/>
            <person name="Alvarado L."/>
            <person name="Berlin A.M."/>
            <person name="Chapman S.B."/>
            <person name="Dewar J."/>
            <person name="Goldberg J."/>
            <person name="Griggs A."/>
            <person name="Gujja S."/>
            <person name="Hansen M."/>
            <person name="Howarth C."/>
            <person name="Imamovic A."/>
            <person name="Larimer J."/>
            <person name="McCowan C."/>
            <person name="Murphy C."/>
            <person name="Pearson M."/>
            <person name="Priest M."/>
            <person name="Roberts A."/>
            <person name="Saif S."/>
            <person name="Shea T."/>
            <person name="Sykes S."/>
            <person name="Wortman J."/>
            <person name="Nusbaum C."/>
            <person name="Birren B."/>
        </authorList>
    </citation>
    <scope>NUCLEOTIDE SEQUENCE [LARGE SCALE GENOMIC DNA]</scope>
    <source>
        <strain evidence="3 4">CBS 10435</strain>
    </source>
</reference>
<dbReference type="Proteomes" id="UP000092583">
    <property type="component" value="Unassembled WGS sequence"/>
</dbReference>
<protein>
    <submittedName>
        <fullName evidence="3">Uncharacterized protein</fullName>
    </submittedName>
</protein>
<dbReference type="EMBL" id="KI669464">
    <property type="protein sequence ID" value="OCF56583.1"/>
    <property type="molecule type" value="Genomic_DNA"/>
</dbReference>
<name>A0A1B9IM12_9TREE</name>
<evidence type="ECO:0000256" key="2">
    <source>
        <dbReference type="SAM" id="MobiDB-lite"/>
    </source>
</evidence>
<feature type="compositionally biased region" description="Polar residues" evidence="2">
    <location>
        <begin position="249"/>
        <end position="274"/>
    </location>
</feature>
<organism evidence="3 4">
    <name type="scientific">Kwoniella mangroviensis CBS 10435</name>
    <dbReference type="NCBI Taxonomy" id="1331196"/>
    <lineage>
        <taxon>Eukaryota</taxon>
        <taxon>Fungi</taxon>
        <taxon>Dikarya</taxon>
        <taxon>Basidiomycota</taxon>
        <taxon>Agaricomycotina</taxon>
        <taxon>Tremellomycetes</taxon>
        <taxon>Tremellales</taxon>
        <taxon>Cryptococcaceae</taxon>
        <taxon>Kwoniella</taxon>
    </lineage>
</organism>
<feature type="compositionally biased region" description="Low complexity" evidence="2">
    <location>
        <begin position="14"/>
        <end position="28"/>
    </location>
</feature>
<evidence type="ECO:0000256" key="1">
    <source>
        <dbReference type="SAM" id="Coils"/>
    </source>
</evidence>
<feature type="compositionally biased region" description="Polar residues" evidence="2">
    <location>
        <begin position="283"/>
        <end position="296"/>
    </location>
</feature>
<feature type="compositionally biased region" description="Basic and acidic residues" evidence="2">
    <location>
        <begin position="573"/>
        <end position="584"/>
    </location>
</feature>
<accession>A0A1B9IM12</accession>
<feature type="compositionally biased region" description="Low complexity" evidence="2">
    <location>
        <begin position="495"/>
        <end position="511"/>
    </location>
</feature>
<dbReference type="OrthoDB" id="2505754at2759"/>
<feature type="compositionally biased region" description="Basic and acidic residues" evidence="2">
    <location>
        <begin position="389"/>
        <end position="399"/>
    </location>
</feature>
<keyword evidence="4" id="KW-1185">Reference proteome</keyword>
<proteinExistence type="predicted"/>
<dbReference type="STRING" id="1331196.A0A1B9IM12"/>
<evidence type="ECO:0000313" key="4">
    <source>
        <dbReference type="Proteomes" id="UP000092583"/>
    </source>
</evidence>
<feature type="region of interest" description="Disordered" evidence="2">
    <location>
        <begin position="242"/>
        <end position="296"/>
    </location>
</feature>
<feature type="compositionally biased region" description="Basic and acidic residues" evidence="2">
    <location>
        <begin position="172"/>
        <end position="186"/>
    </location>
</feature>
<sequence length="635" mass="67921">MSSPKPADHPLPISPDLNTSPNTTTLPLALPPDAPDLTAPPSDPETEALIESLRASLAAAQQTISTQTTRLSSLSDVETELGQLKDQYAFLSAAKEAVESQLQEEIKKREIAEENVEMLRGQVEQARRGVMVLQKQEADRKRMSTISGYSTAGGVLGLGLNGEEEILNSTTTDRDSSSVNSRESKLVKRQSIMRSHRRQSSQSEPSLDQLHERGTSLVTSPNMQNPREAGNILRPIGQGGLRELRLGHSPSSATIPTATLPSPNVPLTSSNPHQSGYFDDQTSEPPSSVTSKTTELPSKKEIEAIEEATRLRSELLALQNKLDESEEARIASESCLKALREFMAQDPNAGPSQSGSGLDEGGEMSMSTAELLKGIRLPPLPTDRDADEEQRNAEAEKAKLAPATGGWGFKLWNAKSSPSVTSPGKELPLGAVSPQQKTLSPIENRSRAGSTATVSPIPTATDDLSTPTSGLTSSTTASSQTPLSSFVSNWTKGVTSPPTTASTSSPSTERPSSTRKISVTNFFSRGAKKDVQPATTPEAVKEQEEEKELPTPPTELMSDDQSKLGLEPSPEISTRELLFDDSKRYSKGTSGTTVTELEDELGTPQSSLKGVGVGEEGEVKSEGDKGKEKMEEVAL</sequence>
<gene>
    <name evidence="3" type="ORF">L486_05434</name>
</gene>
<feature type="compositionally biased region" description="Low complexity" evidence="2">
    <location>
        <begin position="461"/>
        <end position="485"/>
    </location>
</feature>
<feature type="region of interest" description="Disordered" evidence="2">
    <location>
        <begin position="343"/>
        <end position="635"/>
    </location>
</feature>
<evidence type="ECO:0000313" key="3">
    <source>
        <dbReference type="EMBL" id="OCF56583.1"/>
    </source>
</evidence>
<reference evidence="4" key="2">
    <citation type="submission" date="2013-12" db="EMBL/GenBank/DDBJ databases">
        <title>Evolution of pathogenesis and genome organization in the Tremellales.</title>
        <authorList>
            <person name="Cuomo C."/>
            <person name="Litvintseva A."/>
            <person name="Heitman J."/>
            <person name="Chen Y."/>
            <person name="Sun S."/>
            <person name="Springer D."/>
            <person name="Dromer F."/>
            <person name="Young S."/>
            <person name="Zeng Q."/>
            <person name="Chapman S."/>
            <person name="Gujja S."/>
            <person name="Saif S."/>
            <person name="Birren B."/>
        </authorList>
    </citation>
    <scope>NUCLEOTIDE SEQUENCE [LARGE SCALE GENOMIC DNA]</scope>
    <source>
        <strain evidence="4">CBS 10435</strain>
    </source>
</reference>
<keyword evidence="1" id="KW-0175">Coiled coil</keyword>
<feature type="region of interest" description="Disordered" evidence="2">
    <location>
        <begin position="1"/>
        <end position="44"/>
    </location>
</feature>
<feature type="compositionally biased region" description="Polar residues" evidence="2">
    <location>
        <begin position="433"/>
        <end position="458"/>
    </location>
</feature>
<feature type="coiled-coil region" evidence="1">
    <location>
        <begin position="74"/>
        <end position="129"/>
    </location>
</feature>
<feature type="region of interest" description="Disordered" evidence="2">
    <location>
        <begin position="169"/>
        <end position="209"/>
    </location>
</feature>
<dbReference type="AlphaFoldDB" id="A0A1B9IM12"/>
<feature type="compositionally biased region" description="Basic and acidic residues" evidence="2">
    <location>
        <begin position="617"/>
        <end position="635"/>
    </location>
</feature>